<evidence type="ECO:0000313" key="5">
    <source>
        <dbReference type="Proteomes" id="UP000197535"/>
    </source>
</evidence>
<dbReference type="GO" id="GO:0016787">
    <property type="term" value="F:hydrolase activity"/>
    <property type="evidence" value="ECO:0007669"/>
    <property type="project" value="UniProtKB-KW"/>
</dbReference>
<dbReference type="AlphaFoldDB" id="A0A254TFY8"/>
<reference evidence="4 5" key="1">
    <citation type="submission" date="2016-02" db="EMBL/GenBank/DDBJ databases">
        <authorList>
            <person name="Wen L."/>
            <person name="He K."/>
            <person name="Yang H."/>
        </authorList>
    </citation>
    <scope>NUCLEOTIDE SEQUENCE [LARGE SCALE GENOMIC DNA]</scope>
    <source>
        <strain evidence="4 5">TSA40</strain>
    </source>
</reference>
<dbReference type="InterPro" id="IPR029058">
    <property type="entry name" value="AB_hydrolase_fold"/>
</dbReference>
<accession>A0A254TFY8</accession>
<organism evidence="4 5">
    <name type="scientific">Noviherbaspirillum denitrificans</name>
    <dbReference type="NCBI Taxonomy" id="1968433"/>
    <lineage>
        <taxon>Bacteria</taxon>
        <taxon>Pseudomonadati</taxon>
        <taxon>Pseudomonadota</taxon>
        <taxon>Betaproteobacteria</taxon>
        <taxon>Burkholderiales</taxon>
        <taxon>Oxalobacteraceae</taxon>
        <taxon>Noviherbaspirillum</taxon>
    </lineage>
</organism>
<protein>
    <submittedName>
        <fullName evidence="4">Carboxylesterase</fullName>
    </submittedName>
</protein>
<keyword evidence="2" id="KW-0378">Hydrolase</keyword>
<dbReference type="Proteomes" id="UP000197535">
    <property type="component" value="Unassembled WGS sequence"/>
</dbReference>
<dbReference type="PANTHER" id="PTHR10655">
    <property type="entry name" value="LYSOPHOSPHOLIPASE-RELATED"/>
    <property type="match status" value="1"/>
</dbReference>
<dbReference type="Gene3D" id="3.40.50.1820">
    <property type="entry name" value="alpha/beta hydrolase"/>
    <property type="match status" value="1"/>
</dbReference>
<name>A0A254TFY8_9BURK</name>
<dbReference type="Pfam" id="PF02230">
    <property type="entry name" value="Abhydrolase_2"/>
    <property type="match status" value="1"/>
</dbReference>
<evidence type="ECO:0000313" key="4">
    <source>
        <dbReference type="EMBL" id="OWW21569.1"/>
    </source>
</evidence>
<dbReference type="SUPFAM" id="SSF53474">
    <property type="entry name" value="alpha/beta-Hydrolases"/>
    <property type="match status" value="1"/>
</dbReference>
<evidence type="ECO:0000256" key="2">
    <source>
        <dbReference type="ARBA" id="ARBA00022801"/>
    </source>
</evidence>
<comment type="caution">
    <text evidence="4">The sequence shown here is derived from an EMBL/GenBank/DDBJ whole genome shotgun (WGS) entry which is preliminary data.</text>
</comment>
<dbReference type="PANTHER" id="PTHR10655:SF17">
    <property type="entry name" value="LYSOPHOSPHOLIPASE-LIKE PROTEIN 1"/>
    <property type="match status" value="1"/>
</dbReference>
<gene>
    <name evidence="4" type="ORF">AYR66_20845</name>
</gene>
<dbReference type="RefSeq" id="WP_088708421.1">
    <property type="nucleotide sequence ID" value="NZ_LSTO01000001.1"/>
</dbReference>
<keyword evidence="5" id="KW-1185">Reference proteome</keyword>
<dbReference type="InterPro" id="IPR003140">
    <property type="entry name" value="PLipase/COase/thioEstase"/>
</dbReference>
<dbReference type="OrthoDB" id="9801763at2"/>
<comment type="similarity">
    <text evidence="1">Belongs to the AB hydrolase superfamily. AB hydrolase 2 family.</text>
</comment>
<dbReference type="InterPro" id="IPR050565">
    <property type="entry name" value="LYPA1-2/EST-like"/>
</dbReference>
<sequence>MTTPSLESIEIESGPNPTAAVIWLHGLGADGNDFVPIVRELDLSGCPAIRFIFPHAPTMPVTINYGYVMRAWYDILGTDLTNREDEAGLRKSQMLVEELIAREKARGIPAGRIVLAGFSQGCAMTLQTGLRHPEKLAGLLGLSGYLPIHTKLPAERHAANQDTPVFLAHGRSDPIVPVQRAEMSRDFLQTLGYEVEWHTYPMDHSVCEEEIADIGAWLQRVLA</sequence>
<evidence type="ECO:0000259" key="3">
    <source>
        <dbReference type="Pfam" id="PF02230"/>
    </source>
</evidence>
<evidence type="ECO:0000256" key="1">
    <source>
        <dbReference type="ARBA" id="ARBA00006499"/>
    </source>
</evidence>
<feature type="domain" description="Phospholipase/carboxylesterase/thioesterase" evidence="3">
    <location>
        <begin position="12"/>
        <end position="220"/>
    </location>
</feature>
<proteinExistence type="inferred from homology"/>
<dbReference type="EMBL" id="LSTO01000001">
    <property type="protein sequence ID" value="OWW21569.1"/>
    <property type="molecule type" value="Genomic_DNA"/>
</dbReference>